<gene>
    <name evidence="6" type="ORF">PSON_ATCC_30995.1.T0080039</name>
</gene>
<sequence length="439" mass="49776">MSGQACDPDKGCWLLSNCEWNEINFTCVHDPILELTPYTGFVYSLIPIFLGIGILGGLGSGMTKRPILNLLLNYPAGIATQVADSFLFTTTAGNLLFLFFEKHPDIPELPLVNFDINVIFNQAIPIAFSLGALLQQLLPSFAIYIIQLCFLMGAIPFLWKFTFTQRQLEQDKRNNKVFVSEKIMTREEMAKETNLDEKMLDKYQEFYVNDHNKVQIKNISFVMGSFIINQTIIMMRANNHNNSIIGLDPCSPEDNLIILVLIAANFIYTCVVYWNKRNEEFFKDLVQYRPKHRFFTPRKIFWQYYLAGWLAGFSTGIIGMGGGIIMVSFLLHNKIIAREAAGTSAFASFMISLNSLLQLFLQKTITTGQLFAYIGLAILGLLLFTKPAYMLMNKYKVGFVVLIVDIIQVANNIISIVALIIINSVLFGFDTLLEYHSRC</sequence>
<comment type="caution">
    <text evidence="6">The sequence shown here is derived from an EMBL/GenBank/DDBJ whole genome shotgun (WGS) entry which is preliminary data.</text>
</comment>
<evidence type="ECO:0000256" key="2">
    <source>
        <dbReference type="ARBA" id="ARBA00022692"/>
    </source>
</evidence>
<feature type="transmembrane region" description="Helical" evidence="5">
    <location>
        <begin position="216"/>
        <end position="235"/>
    </location>
</feature>
<keyword evidence="3 5" id="KW-1133">Transmembrane helix</keyword>
<reference evidence="6" key="1">
    <citation type="submission" date="2021-01" db="EMBL/GenBank/DDBJ databases">
        <authorList>
            <consortium name="Genoscope - CEA"/>
            <person name="William W."/>
        </authorList>
    </citation>
    <scope>NUCLEOTIDE SEQUENCE</scope>
</reference>
<keyword evidence="4 5" id="KW-0472">Membrane</keyword>
<dbReference type="PANTHER" id="PTHR14255">
    <property type="entry name" value="CEREBLON"/>
    <property type="match status" value="1"/>
</dbReference>
<dbReference type="InterPro" id="IPR002781">
    <property type="entry name" value="TM_pro_TauE-like"/>
</dbReference>
<keyword evidence="7" id="KW-1185">Reference proteome</keyword>
<dbReference type="PANTHER" id="PTHR14255:SF3">
    <property type="entry name" value="SULFITE EXPORTER TAUE_SAFE FAMILY PROTEIN 5-RELATED"/>
    <property type="match status" value="1"/>
</dbReference>
<name>A0A8S1KJ43_9CILI</name>
<dbReference type="AlphaFoldDB" id="A0A8S1KJ43"/>
<feature type="transmembrane region" description="Helical" evidence="5">
    <location>
        <begin position="343"/>
        <end position="361"/>
    </location>
</feature>
<evidence type="ECO:0000256" key="3">
    <source>
        <dbReference type="ARBA" id="ARBA00022989"/>
    </source>
</evidence>
<dbReference type="Pfam" id="PF01925">
    <property type="entry name" value="TauE"/>
    <property type="match status" value="1"/>
</dbReference>
<feature type="transmembrane region" description="Helical" evidence="5">
    <location>
        <begin position="112"/>
        <end position="134"/>
    </location>
</feature>
<evidence type="ECO:0000256" key="4">
    <source>
        <dbReference type="ARBA" id="ARBA00023136"/>
    </source>
</evidence>
<feature type="transmembrane region" description="Helical" evidence="5">
    <location>
        <begin position="397"/>
        <end position="422"/>
    </location>
</feature>
<evidence type="ECO:0000313" key="6">
    <source>
        <dbReference type="EMBL" id="CAD8054005.1"/>
    </source>
</evidence>
<dbReference type="GO" id="GO:0016020">
    <property type="term" value="C:membrane"/>
    <property type="evidence" value="ECO:0007669"/>
    <property type="project" value="UniProtKB-SubCell"/>
</dbReference>
<dbReference type="EMBL" id="CAJJDN010000008">
    <property type="protein sequence ID" value="CAD8054005.1"/>
    <property type="molecule type" value="Genomic_DNA"/>
</dbReference>
<feature type="transmembrane region" description="Helical" evidence="5">
    <location>
        <begin position="367"/>
        <end position="385"/>
    </location>
</feature>
<organism evidence="6 7">
    <name type="scientific">Paramecium sonneborni</name>
    <dbReference type="NCBI Taxonomy" id="65129"/>
    <lineage>
        <taxon>Eukaryota</taxon>
        <taxon>Sar</taxon>
        <taxon>Alveolata</taxon>
        <taxon>Ciliophora</taxon>
        <taxon>Intramacronucleata</taxon>
        <taxon>Oligohymenophorea</taxon>
        <taxon>Peniculida</taxon>
        <taxon>Parameciidae</taxon>
        <taxon>Paramecium</taxon>
    </lineage>
</organism>
<dbReference type="GO" id="GO:0031464">
    <property type="term" value="C:Cul4A-RING E3 ubiquitin ligase complex"/>
    <property type="evidence" value="ECO:0007669"/>
    <property type="project" value="TreeGrafter"/>
</dbReference>
<evidence type="ECO:0000256" key="1">
    <source>
        <dbReference type="ARBA" id="ARBA00004141"/>
    </source>
</evidence>
<comment type="subcellular location">
    <subcellularLocation>
        <location evidence="1">Membrane</location>
        <topology evidence="1">Multi-pass membrane protein</topology>
    </subcellularLocation>
</comment>
<feature type="transmembrane region" description="Helical" evidence="5">
    <location>
        <begin position="71"/>
        <end position="100"/>
    </location>
</feature>
<feature type="transmembrane region" description="Helical" evidence="5">
    <location>
        <begin position="41"/>
        <end position="59"/>
    </location>
</feature>
<dbReference type="OrthoDB" id="305539at2759"/>
<evidence type="ECO:0000256" key="5">
    <source>
        <dbReference type="SAM" id="Phobius"/>
    </source>
</evidence>
<accession>A0A8S1KJ43</accession>
<proteinExistence type="predicted"/>
<dbReference type="GO" id="GO:0016567">
    <property type="term" value="P:protein ubiquitination"/>
    <property type="evidence" value="ECO:0007669"/>
    <property type="project" value="TreeGrafter"/>
</dbReference>
<feature type="transmembrane region" description="Helical" evidence="5">
    <location>
        <begin position="256"/>
        <end position="274"/>
    </location>
</feature>
<evidence type="ECO:0000313" key="7">
    <source>
        <dbReference type="Proteomes" id="UP000692954"/>
    </source>
</evidence>
<dbReference type="Proteomes" id="UP000692954">
    <property type="component" value="Unassembled WGS sequence"/>
</dbReference>
<feature type="transmembrane region" description="Helical" evidence="5">
    <location>
        <begin position="141"/>
        <end position="159"/>
    </location>
</feature>
<protein>
    <submittedName>
        <fullName evidence="6">Uncharacterized protein</fullName>
    </submittedName>
</protein>
<keyword evidence="2 5" id="KW-0812">Transmembrane</keyword>
<feature type="transmembrane region" description="Helical" evidence="5">
    <location>
        <begin position="304"/>
        <end position="331"/>
    </location>
</feature>